<dbReference type="InterPro" id="IPR003838">
    <property type="entry name" value="ABC3_permease_C"/>
</dbReference>
<sequence length="792" mass="88504">MLKNYFKIAWRSLLRNRTYTLLNAVGLTVGIVCALMLYTVIQFERSYDTHHQKKDRIYRLVTDMETPEGPNLTGAIPYPVPATLKAEYPQIENVSFYIGGGPGQITVEKSNQKFREASGIYAVEPSFFDIFDYLWLSNEASVSLGKPGNAVLTQAVAERYFGSWQKALGQTIRLNNNNILNVTGVIKNPPANSDLPITVLYSVTPRTSTDWVSINSAWQAFVLLSPNASGEQFNAMMPAFAKKHRPVDAHKAVFRLQPLSEMHFDARYGTPSGRTFSMATIRSLTLVGIFLLLMACINFINLATVQAIRRSKEVGVRKVVGGNRRQLLGQFLAETTLIVSISVLAAVALAQALMPLASRLLEFSETLQLLHDWDMLVFILALTLVVTFLSGFYPAIILSGFNPIVALKSQVKSTGNVTLRRALVVFQFAIAQVLVFGMLVVVKQMNYFQTKNLGFSHKDPVILLSVPTDSVSQSKVSTLKNELLQQRGISALSMSFNSPADDRNWFTPLRYDNAEKDTDFAANMKLADPHYFNLYAIEFVAGRAYAATDTFRAFVVNETLLKRLGIKDPQEAIGKTINLWDGYYEAPIVGVVKDFHAESLEEEISPMLMMHSDSYGFANVKIEASQLLEAMPRIEKAWNRIYPEYIFDYQFLDDKIASFYQQERQMSQLFKLAALIAIIIGCLGLFGLASFTAEQRVKEIGIRKVLGATTSSIVAMLSKDFLRLVLVAAIIAFPVGWYLMNIWLEDFAYRIKISWWMFGLVGVSALGIALFTVSFQAIRAAISNPLESIKGE</sequence>
<evidence type="ECO:0000313" key="9">
    <source>
        <dbReference type="EMBL" id="AEE51535.1"/>
    </source>
</evidence>
<dbReference type="EMBL" id="CP002691">
    <property type="protein sequence ID" value="AEE51535.1"/>
    <property type="molecule type" value="Genomic_DNA"/>
</dbReference>
<evidence type="ECO:0000259" key="7">
    <source>
        <dbReference type="Pfam" id="PF02687"/>
    </source>
</evidence>
<feature type="domain" description="ABC3 transporter permease C-terminal" evidence="7">
    <location>
        <begin position="673"/>
        <end position="785"/>
    </location>
</feature>
<dbReference type="GO" id="GO:0005886">
    <property type="term" value="C:plasma membrane"/>
    <property type="evidence" value="ECO:0007669"/>
    <property type="project" value="UniProtKB-SubCell"/>
</dbReference>
<comment type="subcellular location">
    <subcellularLocation>
        <location evidence="1">Cell membrane</location>
        <topology evidence="1">Multi-pass membrane protein</topology>
    </subcellularLocation>
</comment>
<reference key="2">
    <citation type="submission" date="2011-04" db="EMBL/GenBank/DDBJ databases">
        <title>Complete sequence of chromosome of Haliscomenobacter hydrossis DSM 1100.</title>
        <authorList>
            <consortium name="US DOE Joint Genome Institute (JGI-PGF)"/>
            <person name="Lucas S."/>
            <person name="Han J."/>
            <person name="Lapidus A."/>
            <person name="Bruce D."/>
            <person name="Goodwin L."/>
            <person name="Pitluck S."/>
            <person name="Peters L."/>
            <person name="Kyrpides N."/>
            <person name="Mavromatis K."/>
            <person name="Ivanova N."/>
            <person name="Ovchinnikova G."/>
            <person name="Pagani I."/>
            <person name="Daligault H."/>
            <person name="Detter J.C."/>
            <person name="Han C."/>
            <person name="Land M."/>
            <person name="Hauser L."/>
            <person name="Markowitz V."/>
            <person name="Cheng J.-F."/>
            <person name="Hugenholtz P."/>
            <person name="Woyke T."/>
            <person name="Wu D."/>
            <person name="Verbarg S."/>
            <person name="Frueling A."/>
            <person name="Brambilla E."/>
            <person name="Klenk H.-P."/>
            <person name="Eisen J.A."/>
        </authorList>
    </citation>
    <scope>NUCLEOTIDE SEQUENCE</scope>
    <source>
        <strain>DSM 1100</strain>
    </source>
</reference>
<dbReference type="KEGG" id="hhy:Halhy_3683"/>
<feature type="transmembrane region" description="Helical" evidence="6">
    <location>
        <begin position="21"/>
        <end position="41"/>
    </location>
</feature>
<feature type="transmembrane region" description="Helical" evidence="6">
    <location>
        <begin position="721"/>
        <end position="743"/>
    </location>
</feature>
<dbReference type="GO" id="GO:0022857">
    <property type="term" value="F:transmembrane transporter activity"/>
    <property type="evidence" value="ECO:0007669"/>
    <property type="project" value="TreeGrafter"/>
</dbReference>
<evidence type="ECO:0000256" key="2">
    <source>
        <dbReference type="ARBA" id="ARBA00022475"/>
    </source>
</evidence>
<keyword evidence="5 6" id="KW-0472">Membrane</keyword>
<feature type="transmembrane region" description="Helical" evidence="6">
    <location>
        <begin position="422"/>
        <end position="442"/>
    </location>
</feature>
<dbReference type="InterPro" id="IPR025857">
    <property type="entry name" value="MacB_PCD"/>
</dbReference>
<feature type="transmembrane region" description="Helical" evidence="6">
    <location>
        <begin position="672"/>
        <end position="693"/>
    </location>
</feature>
<keyword evidence="2" id="KW-1003">Cell membrane</keyword>
<organism evidence="9 10">
    <name type="scientific">Haliscomenobacter hydrossis (strain ATCC 27775 / DSM 1100 / LMG 10767 / O)</name>
    <dbReference type="NCBI Taxonomy" id="760192"/>
    <lineage>
        <taxon>Bacteria</taxon>
        <taxon>Pseudomonadati</taxon>
        <taxon>Bacteroidota</taxon>
        <taxon>Saprospiria</taxon>
        <taxon>Saprospirales</taxon>
        <taxon>Haliscomenobacteraceae</taxon>
        <taxon>Haliscomenobacter</taxon>
    </lineage>
</organism>
<protein>
    <recommendedName>
        <fullName evidence="11">FtsX-like permease family protein</fullName>
    </recommendedName>
</protein>
<dbReference type="Pfam" id="PF02687">
    <property type="entry name" value="FtsX"/>
    <property type="match status" value="2"/>
</dbReference>
<feature type="transmembrane region" description="Helical" evidence="6">
    <location>
        <begin position="284"/>
        <end position="308"/>
    </location>
</feature>
<keyword evidence="4 6" id="KW-1133">Transmembrane helix</keyword>
<keyword evidence="3 6" id="KW-0812">Transmembrane</keyword>
<evidence type="ECO:0000256" key="6">
    <source>
        <dbReference type="SAM" id="Phobius"/>
    </source>
</evidence>
<feature type="transmembrane region" description="Helical" evidence="6">
    <location>
        <begin position="376"/>
        <end position="401"/>
    </location>
</feature>
<dbReference type="HOGENOM" id="CLU_008713_1_0_10"/>
<feature type="domain" description="ABC3 transporter permease C-terminal" evidence="7">
    <location>
        <begin position="286"/>
        <end position="403"/>
    </location>
</feature>
<dbReference type="PANTHER" id="PTHR30572">
    <property type="entry name" value="MEMBRANE COMPONENT OF TRANSPORTER-RELATED"/>
    <property type="match status" value="1"/>
</dbReference>
<dbReference type="RefSeq" id="WP_013766074.1">
    <property type="nucleotide sequence ID" value="NC_015510.1"/>
</dbReference>
<evidence type="ECO:0000256" key="4">
    <source>
        <dbReference type="ARBA" id="ARBA00022989"/>
    </source>
</evidence>
<feature type="domain" description="MacB-like periplasmic core" evidence="8">
    <location>
        <begin position="429"/>
        <end position="596"/>
    </location>
</feature>
<evidence type="ECO:0000256" key="1">
    <source>
        <dbReference type="ARBA" id="ARBA00004651"/>
    </source>
</evidence>
<accession>F4KZW5</accession>
<dbReference type="Proteomes" id="UP000008461">
    <property type="component" value="Chromosome"/>
</dbReference>
<evidence type="ECO:0000313" key="10">
    <source>
        <dbReference type="Proteomes" id="UP000008461"/>
    </source>
</evidence>
<name>F4KZW5_HALH1</name>
<evidence type="ECO:0000259" key="8">
    <source>
        <dbReference type="Pfam" id="PF12704"/>
    </source>
</evidence>
<reference evidence="9 10" key="1">
    <citation type="journal article" date="2011" name="Stand. Genomic Sci.">
        <title>Complete genome sequence of Haliscomenobacter hydrossis type strain (O).</title>
        <authorList>
            <consortium name="US DOE Joint Genome Institute (JGI-PGF)"/>
            <person name="Daligault H."/>
            <person name="Lapidus A."/>
            <person name="Zeytun A."/>
            <person name="Nolan M."/>
            <person name="Lucas S."/>
            <person name="Del Rio T.G."/>
            <person name="Tice H."/>
            <person name="Cheng J.F."/>
            <person name="Tapia R."/>
            <person name="Han C."/>
            <person name="Goodwin L."/>
            <person name="Pitluck S."/>
            <person name="Liolios K."/>
            <person name="Pagani I."/>
            <person name="Ivanova N."/>
            <person name="Huntemann M."/>
            <person name="Mavromatis K."/>
            <person name="Mikhailova N."/>
            <person name="Pati A."/>
            <person name="Chen A."/>
            <person name="Palaniappan K."/>
            <person name="Land M."/>
            <person name="Hauser L."/>
            <person name="Brambilla E.M."/>
            <person name="Rohde M."/>
            <person name="Verbarg S."/>
            <person name="Goker M."/>
            <person name="Bristow J."/>
            <person name="Eisen J.A."/>
            <person name="Markowitz V."/>
            <person name="Hugenholtz P."/>
            <person name="Kyrpides N.C."/>
            <person name="Klenk H.P."/>
            <person name="Woyke T."/>
        </authorList>
    </citation>
    <scope>NUCLEOTIDE SEQUENCE [LARGE SCALE GENOMIC DNA]</scope>
    <source>
        <strain evidence="10">ATCC 27775 / DSM 1100 / LMG 10767 / O</strain>
    </source>
</reference>
<feature type="transmembrane region" description="Helical" evidence="6">
    <location>
        <begin position="755"/>
        <end position="778"/>
    </location>
</feature>
<dbReference type="AlphaFoldDB" id="F4KZW5"/>
<evidence type="ECO:0000256" key="5">
    <source>
        <dbReference type="ARBA" id="ARBA00023136"/>
    </source>
</evidence>
<evidence type="ECO:0000256" key="3">
    <source>
        <dbReference type="ARBA" id="ARBA00022692"/>
    </source>
</evidence>
<dbReference type="InterPro" id="IPR050250">
    <property type="entry name" value="Macrolide_Exporter_MacB"/>
</dbReference>
<dbReference type="eggNOG" id="COG0577">
    <property type="taxonomic scope" value="Bacteria"/>
</dbReference>
<evidence type="ECO:0008006" key="11">
    <source>
        <dbReference type="Google" id="ProtNLM"/>
    </source>
</evidence>
<dbReference type="PANTHER" id="PTHR30572:SF18">
    <property type="entry name" value="ABC-TYPE MACROLIDE FAMILY EXPORT SYSTEM PERMEASE COMPONENT 2"/>
    <property type="match status" value="1"/>
</dbReference>
<gene>
    <name evidence="9" type="ordered locus">Halhy_3683</name>
</gene>
<feature type="domain" description="MacB-like periplasmic core" evidence="8">
    <location>
        <begin position="20"/>
        <end position="236"/>
    </location>
</feature>
<dbReference type="STRING" id="760192.Halhy_3683"/>
<feature type="transmembrane region" description="Helical" evidence="6">
    <location>
        <begin position="331"/>
        <end position="356"/>
    </location>
</feature>
<keyword evidence="10" id="KW-1185">Reference proteome</keyword>
<dbReference type="Pfam" id="PF12704">
    <property type="entry name" value="MacB_PCD"/>
    <property type="match status" value="2"/>
</dbReference>
<proteinExistence type="predicted"/>